<dbReference type="Proteomes" id="UP001596143">
    <property type="component" value="Unassembled WGS sequence"/>
</dbReference>
<organism evidence="6 7">
    <name type="scientific">Aliibacillus thermotolerans</name>
    <dbReference type="NCBI Taxonomy" id="1834418"/>
    <lineage>
        <taxon>Bacteria</taxon>
        <taxon>Bacillati</taxon>
        <taxon>Bacillota</taxon>
        <taxon>Bacilli</taxon>
        <taxon>Bacillales</taxon>
        <taxon>Bacillaceae</taxon>
        <taxon>Aliibacillus</taxon>
    </lineage>
</organism>
<evidence type="ECO:0000256" key="1">
    <source>
        <dbReference type="ARBA" id="ARBA00005417"/>
    </source>
</evidence>
<dbReference type="RefSeq" id="WP_270896449.1">
    <property type="nucleotide sequence ID" value="NZ_JBHSPF010000015.1"/>
</dbReference>
<dbReference type="PANTHER" id="PTHR43335:SF4">
    <property type="entry name" value="ABC TRANSPORTER, ATP-BINDING PROTEIN"/>
    <property type="match status" value="1"/>
</dbReference>
<dbReference type="EMBL" id="JBHSPF010000015">
    <property type="protein sequence ID" value="MFC5627844.1"/>
    <property type="molecule type" value="Genomic_DNA"/>
</dbReference>
<reference evidence="7" key="1">
    <citation type="journal article" date="2019" name="Int. J. Syst. Evol. Microbiol.">
        <title>The Global Catalogue of Microorganisms (GCM) 10K type strain sequencing project: providing services to taxonomists for standard genome sequencing and annotation.</title>
        <authorList>
            <consortium name="The Broad Institute Genomics Platform"/>
            <consortium name="The Broad Institute Genome Sequencing Center for Infectious Disease"/>
            <person name="Wu L."/>
            <person name="Ma J."/>
        </authorList>
    </citation>
    <scope>NUCLEOTIDE SEQUENCE [LARGE SCALE GENOMIC DNA]</scope>
    <source>
        <strain evidence="7">CGMCC 1.15790</strain>
    </source>
</reference>
<keyword evidence="3" id="KW-0547">Nucleotide-binding</keyword>
<dbReference type="InterPro" id="IPR027417">
    <property type="entry name" value="P-loop_NTPase"/>
</dbReference>
<accession>A0ABW0U533</accession>
<keyword evidence="7" id="KW-1185">Reference proteome</keyword>
<evidence type="ECO:0000313" key="7">
    <source>
        <dbReference type="Proteomes" id="UP001596143"/>
    </source>
</evidence>
<proteinExistence type="inferred from homology"/>
<dbReference type="SMART" id="SM00382">
    <property type="entry name" value="AAA"/>
    <property type="match status" value="1"/>
</dbReference>
<feature type="domain" description="ABC transporter" evidence="5">
    <location>
        <begin position="6"/>
        <end position="237"/>
    </location>
</feature>
<dbReference type="PROSITE" id="PS50893">
    <property type="entry name" value="ABC_TRANSPORTER_2"/>
    <property type="match status" value="1"/>
</dbReference>
<dbReference type="SUPFAM" id="SSF52540">
    <property type="entry name" value="P-loop containing nucleoside triphosphate hydrolases"/>
    <property type="match status" value="1"/>
</dbReference>
<protein>
    <submittedName>
        <fullName evidence="6">ABC transporter ATP-binding protein</fullName>
    </submittedName>
</protein>
<dbReference type="InterPro" id="IPR003593">
    <property type="entry name" value="AAA+_ATPase"/>
</dbReference>
<dbReference type="PANTHER" id="PTHR43335">
    <property type="entry name" value="ABC TRANSPORTER, ATP-BINDING PROTEIN"/>
    <property type="match status" value="1"/>
</dbReference>
<name>A0ABW0U533_9BACI</name>
<evidence type="ECO:0000256" key="3">
    <source>
        <dbReference type="ARBA" id="ARBA00022741"/>
    </source>
</evidence>
<evidence type="ECO:0000259" key="5">
    <source>
        <dbReference type="PROSITE" id="PS50893"/>
    </source>
</evidence>
<evidence type="ECO:0000256" key="4">
    <source>
        <dbReference type="ARBA" id="ARBA00022840"/>
    </source>
</evidence>
<dbReference type="InterPro" id="IPR003439">
    <property type="entry name" value="ABC_transporter-like_ATP-bd"/>
</dbReference>
<dbReference type="Pfam" id="PF00005">
    <property type="entry name" value="ABC_tran"/>
    <property type="match status" value="1"/>
</dbReference>
<gene>
    <name evidence="6" type="ORF">ACFPTR_02910</name>
</gene>
<keyword evidence="4 6" id="KW-0067">ATP-binding</keyword>
<dbReference type="CDD" id="cd03230">
    <property type="entry name" value="ABC_DR_subfamily_A"/>
    <property type="match status" value="1"/>
</dbReference>
<comment type="similarity">
    <text evidence="1">Belongs to the ABC transporter superfamily.</text>
</comment>
<evidence type="ECO:0000256" key="2">
    <source>
        <dbReference type="ARBA" id="ARBA00022448"/>
    </source>
</evidence>
<dbReference type="Gene3D" id="3.40.50.300">
    <property type="entry name" value="P-loop containing nucleotide triphosphate hydrolases"/>
    <property type="match status" value="1"/>
</dbReference>
<dbReference type="GO" id="GO:0005524">
    <property type="term" value="F:ATP binding"/>
    <property type="evidence" value="ECO:0007669"/>
    <property type="project" value="UniProtKB-KW"/>
</dbReference>
<sequence length="317" mass="35481">MMAPLIQLDGVSKKYDDQYAVKNLSLSIEKGEIFGLLGPNGAGKTTTILMMLGLSEPTSGKIKVCGIDSVRKPIEVKKRVGYLPDNLGFYQQMTGMENLIYTAELNQIPRKEAEKRANYLLEKVNLAHAADKKTGKYSRGMKQRLGLADVLMKNPEVIILDEPTLGIDPEGVRELLALIKSLSVEEKITVLLSSHHLHQVQQICDRVGIFVQGELLAEGTIDHLAKQLFQEDSFLVRVKASPISETLLSELEKLESVTNVKKTMNGLEIYSSENMAATISRLIVNHGADLYQINNEHYGLDEIYHRYFEGRDHVESR</sequence>
<evidence type="ECO:0000313" key="6">
    <source>
        <dbReference type="EMBL" id="MFC5627844.1"/>
    </source>
</evidence>
<keyword evidence="2" id="KW-0813">Transport</keyword>
<comment type="caution">
    <text evidence="6">The sequence shown here is derived from an EMBL/GenBank/DDBJ whole genome shotgun (WGS) entry which is preliminary data.</text>
</comment>